<evidence type="ECO:0000313" key="1">
    <source>
        <dbReference type="EnsemblPlants" id="cds.evm.model.10.779"/>
    </source>
</evidence>
<protein>
    <recommendedName>
        <fullName evidence="3">Reverse transcriptase</fullName>
    </recommendedName>
</protein>
<proteinExistence type="predicted"/>
<name>A0A803QQC3_CANSA</name>
<reference evidence="1" key="1">
    <citation type="submission" date="2021-03" db="UniProtKB">
        <authorList>
            <consortium name="EnsemblPlants"/>
        </authorList>
    </citation>
    <scope>IDENTIFICATION</scope>
</reference>
<dbReference type="EnsemblPlants" id="evm.model.10.779">
    <property type="protein sequence ID" value="cds.evm.model.10.779"/>
    <property type="gene ID" value="evm.TU.10.779"/>
</dbReference>
<evidence type="ECO:0000313" key="2">
    <source>
        <dbReference type="Proteomes" id="UP000596661"/>
    </source>
</evidence>
<dbReference type="OMA" id="LMFGRAN"/>
<sequence length="174" mass="19389">MGFRCSRSGPRVTHLFFTDDSLMFGRANGGDTETIKRILLTYETASGQKINFEKSAITFSLNVQQVDQDGVLRVLGLTSMATHDKYLGLPTVIGRNKQQVFEGICKKCGEEAGTPEHALFFCSGLIPVWHRLGVWSVLRRCAYGPMQEIILLLFDMLSCDAFEHDDDNPLVAVV</sequence>
<accession>A0A803QQC3</accession>
<dbReference type="EMBL" id="UZAU01000811">
    <property type="status" value="NOT_ANNOTATED_CDS"/>
    <property type="molecule type" value="Genomic_DNA"/>
</dbReference>
<dbReference type="Proteomes" id="UP000596661">
    <property type="component" value="Unassembled WGS sequence"/>
</dbReference>
<keyword evidence="2" id="KW-1185">Reference proteome</keyword>
<dbReference type="AlphaFoldDB" id="A0A803QQC3"/>
<evidence type="ECO:0008006" key="3">
    <source>
        <dbReference type="Google" id="ProtNLM"/>
    </source>
</evidence>
<dbReference type="Gramene" id="evm.model.10.779">
    <property type="protein sequence ID" value="cds.evm.model.10.779"/>
    <property type="gene ID" value="evm.TU.10.779"/>
</dbReference>
<organism evidence="1 2">
    <name type="scientific">Cannabis sativa</name>
    <name type="common">Hemp</name>
    <name type="synonym">Marijuana</name>
    <dbReference type="NCBI Taxonomy" id="3483"/>
    <lineage>
        <taxon>Eukaryota</taxon>
        <taxon>Viridiplantae</taxon>
        <taxon>Streptophyta</taxon>
        <taxon>Embryophyta</taxon>
        <taxon>Tracheophyta</taxon>
        <taxon>Spermatophyta</taxon>
        <taxon>Magnoliopsida</taxon>
        <taxon>eudicotyledons</taxon>
        <taxon>Gunneridae</taxon>
        <taxon>Pentapetalae</taxon>
        <taxon>rosids</taxon>
        <taxon>fabids</taxon>
        <taxon>Rosales</taxon>
        <taxon>Cannabaceae</taxon>
        <taxon>Cannabis</taxon>
    </lineage>
</organism>